<evidence type="ECO:0000259" key="7">
    <source>
        <dbReference type="Pfam" id="PF00056"/>
    </source>
</evidence>
<dbReference type="InterPro" id="IPR001557">
    <property type="entry name" value="L-lactate/malate_DH"/>
</dbReference>
<dbReference type="EMBL" id="LM676387">
    <property type="protein sequence ID" value="CEP25965.1"/>
    <property type="molecule type" value="Genomic_DNA"/>
</dbReference>
<dbReference type="AlphaFoldDB" id="A0A068VRX8"/>
<evidence type="ECO:0000256" key="5">
    <source>
        <dbReference type="PIRSR" id="PIRSR000102-3"/>
    </source>
</evidence>
<feature type="binding site" evidence="5">
    <location>
        <position position="35"/>
    </location>
    <ligand>
        <name>NAD(+)</name>
        <dbReference type="ChEBI" id="CHEBI:57540"/>
    </ligand>
</feature>
<dbReference type="PIRSF" id="PIRSF000102">
    <property type="entry name" value="Lac_mal_DH"/>
    <property type="match status" value="1"/>
</dbReference>
<evidence type="ECO:0000256" key="2">
    <source>
        <dbReference type="ARBA" id="ARBA00023002"/>
    </source>
</evidence>
<accession>A0A068VRX8</accession>
<evidence type="ECO:0000256" key="4">
    <source>
        <dbReference type="PIRSR" id="PIRSR000102-1"/>
    </source>
</evidence>
<evidence type="ECO:0000256" key="6">
    <source>
        <dbReference type="RuleBase" id="RU003369"/>
    </source>
</evidence>
<comment type="similarity">
    <text evidence="1">Belongs to the LDH/MDH superfamily. LDH family.</text>
</comment>
<dbReference type="KEGG" id="pfre:RM25_1035"/>
<feature type="binding site" evidence="5">
    <location>
        <begin position="10"/>
        <end position="15"/>
    </location>
    <ligand>
        <name>NAD(+)</name>
        <dbReference type="ChEBI" id="CHEBI:57540"/>
    </ligand>
</feature>
<feature type="active site" description="Proton acceptor" evidence="4">
    <location>
        <position position="184"/>
    </location>
</feature>
<name>A0A068VRX8_PROFF</name>
<dbReference type="GO" id="GO:0004459">
    <property type="term" value="F:L-lactate dehydrogenase (NAD+) activity"/>
    <property type="evidence" value="ECO:0007669"/>
    <property type="project" value="UniProtKB-EC"/>
</dbReference>
<feature type="binding site" evidence="5">
    <location>
        <begin position="127"/>
        <end position="129"/>
    </location>
    <ligand>
        <name>NAD(+)</name>
        <dbReference type="ChEBI" id="CHEBI:57540"/>
    </ligand>
</feature>
<dbReference type="InterPro" id="IPR022383">
    <property type="entry name" value="Lactate/malate_DH_C"/>
</dbReference>
<sequence length="326" mass="34974">MRSNKLVVTGAGHVGSQVLTEALHMGLFGEIAVIDTNESVAVGEALDSLQATGAPHMAAIDVHSGGIEDYKNADVVICAAGPSIIPDPDDPTGRPDRSLVTTVNSKVIRQVMGDIASQTREAIVILITNPLDTMVYIAENEFGYPPDRVFGTGTMLDSTRLRQIIAAHCMVAPSSVQGYMMGEHGLTAFPVLSRLTVGGYRFDELPAVFPINPDLSADDIREEVVQAAYDVFNSKGWTNAGIAQSAVSLARTVMLDERAIHPVCSTLRGEYGHLDDVALSMPCIIGRNGIERRLPVELNAWESAHLETTIAQIRATMVEAGTPRVR</sequence>
<dbReference type="EC" id="1.1.1.27" evidence="9"/>
<keyword evidence="3 5" id="KW-0520">NAD</keyword>
<dbReference type="InterPro" id="IPR015955">
    <property type="entry name" value="Lactate_DH/Glyco_Ohase_4_C"/>
</dbReference>
<proteinExistence type="inferred from homology"/>
<dbReference type="RefSeq" id="WP_013161053.1">
    <property type="nucleotide sequence ID" value="NZ_CP010341.1"/>
</dbReference>
<dbReference type="Pfam" id="PF02866">
    <property type="entry name" value="Ldh_1_C"/>
    <property type="match status" value="1"/>
</dbReference>
<dbReference type="PATRIC" id="fig|66712.6.peg.1060"/>
<gene>
    <name evidence="9" type="primary">ldh1</name>
    <name evidence="9" type="ORF">PFCIRM138_03305</name>
</gene>
<dbReference type="Pfam" id="PF00056">
    <property type="entry name" value="Ldh_1_N"/>
    <property type="match status" value="1"/>
</dbReference>
<feature type="domain" description="Lactate/malate dehydrogenase N-terminal" evidence="7">
    <location>
        <begin position="5"/>
        <end position="151"/>
    </location>
</feature>
<dbReference type="SUPFAM" id="SSF56327">
    <property type="entry name" value="LDH C-terminal domain-like"/>
    <property type="match status" value="1"/>
</dbReference>
<feature type="domain" description="Lactate/malate dehydrogenase C-terminal" evidence="8">
    <location>
        <begin position="154"/>
        <end position="317"/>
    </location>
</feature>
<feature type="binding site" evidence="5">
    <location>
        <position position="104"/>
    </location>
    <ligand>
        <name>NAD(+)</name>
        <dbReference type="ChEBI" id="CHEBI:57540"/>
    </ligand>
</feature>
<dbReference type="PANTHER" id="PTHR43128">
    <property type="entry name" value="L-2-HYDROXYCARBOXYLATE DEHYDROGENASE (NAD(P)(+))"/>
    <property type="match status" value="1"/>
</dbReference>
<dbReference type="SUPFAM" id="SSF51735">
    <property type="entry name" value="NAD(P)-binding Rossmann-fold domains"/>
    <property type="match status" value="1"/>
</dbReference>
<evidence type="ECO:0000259" key="8">
    <source>
        <dbReference type="Pfam" id="PF02866"/>
    </source>
</evidence>
<dbReference type="PRINTS" id="PR00086">
    <property type="entry name" value="LLDHDRGNASE"/>
</dbReference>
<dbReference type="InterPro" id="IPR036291">
    <property type="entry name" value="NAD(P)-bd_dom_sf"/>
</dbReference>
<evidence type="ECO:0000256" key="1">
    <source>
        <dbReference type="ARBA" id="ARBA00006054"/>
    </source>
</evidence>
<keyword evidence="2 6" id="KW-0560">Oxidoreductase</keyword>
<organism evidence="9">
    <name type="scientific">Propionibacterium freudenreichii subsp. freudenreichii</name>
    <dbReference type="NCBI Taxonomy" id="66712"/>
    <lineage>
        <taxon>Bacteria</taxon>
        <taxon>Bacillati</taxon>
        <taxon>Actinomycetota</taxon>
        <taxon>Actinomycetes</taxon>
        <taxon>Propionibacteriales</taxon>
        <taxon>Propionibacteriaceae</taxon>
        <taxon>Propionibacterium</taxon>
    </lineage>
</organism>
<evidence type="ECO:0000313" key="9">
    <source>
        <dbReference type="EMBL" id="CEP25965.1"/>
    </source>
</evidence>
<dbReference type="Gene3D" id="3.40.50.720">
    <property type="entry name" value="NAD(P)-binding Rossmann-like Domain"/>
    <property type="match status" value="1"/>
</dbReference>
<protein>
    <submittedName>
        <fullName evidence="9">L-Lactate dehydrogenase</fullName>
        <ecNumber evidence="9">1.1.1.27</ecNumber>
    </submittedName>
</protein>
<dbReference type="InterPro" id="IPR001236">
    <property type="entry name" value="Lactate/malate_DH_N"/>
</dbReference>
<reference evidence="9" key="1">
    <citation type="submission" date="2014-08" db="EMBL/GenBank/DDBJ databases">
        <authorList>
            <person name="Falentin Helene"/>
        </authorList>
    </citation>
    <scope>NUCLEOTIDE SEQUENCE</scope>
</reference>
<evidence type="ECO:0000256" key="3">
    <source>
        <dbReference type="ARBA" id="ARBA00023027"/>
    </source>
</evidence>
<dbReference type="PANTHER" id="PTHR43128:SF16">
    <property type="entry name" value="L-LACTATE DEHYDROGENASE"/>
    <property type="match status" value="1"/>
</dbReference>
<dbReference type="GO" id="GO:0006089">
    <property type="term" value="P:lactate metabolic process"/>
    <property type="evidence" value="ECO:0007669"/>
    <property type="project" value="TreeGrafter"/>
</dbReference>
<dbReference type="Gene3D" id="3.90.110.10">
    <property type="entry name" value="Lactate dehydrogenase/glycoside hydrolase, family 4, C-terminal"/>
    <property type="match status" value="1"/>
</dbReference>